<evidence type="ECO:0000313" key="3">
    <source>
        <dbReference type="Proteomes" id="UP000181951"/>
    </source>
</evidence>
<dbReference type="PANTHER" id="PTHR32251:SF17">
    <property type="entry name" value="STEROID 5-ALPHA REDUCTASE C-TERMINAL DOMAIN-CONTAINING PROTEIN"/>
    <property type="match status" value="1"/>
</dbReference>
<dbReference type="Proteomes" id="UP000181951">
    <property type="component" value="Unassembled WGS sequence"/>
</dbReference>
<reference evidence="2 3" key="1">
    <citation type="submission" date="2016-10" db="EMBL/GenBank/DDBJ databases">
        <authorList>
            <person name="de Groot N.N."/>
        </authorList>
    </citation>
    <scope>NUCLEOTIDE SEQUENCE [LARGE SCALE GENOMIC DNA]</scope>
    <source>
        <strain evidence="2 3">CGMCC 4.2026</strain>
    </source>
</reference>
<evidence type="ECO:0000256" key="1">
    <source>
        <dbReference type="SAM" id="Phobius"/>
    </source>
</evidence>
<dbReference type="Pfam" id="PF06966">
    <property type="entry name" value="DUF1295"/>
    <property type="match status" value="1"/>
</dbReference>
<dbReference type="EMBL" id="FODD01000010">
    <property type="protein sequence ID" value="SEN81226.1"/>
    <property type="molecule type" value="Genomic_DNA"/>
</dbReference>
<dbReference type="STRING" id="310780.SAMN05216267_1010173"/>
<dbReference type="OrthoDB" id="9779233at2"/>
<dbReference type="RefSeq" id="WP_075016820.1">
    <property type="nucleotide sequence ID" value="NZ_FODD01000010.1"/>
</dbReference>
<dbReference type="PANTHER" id="PTHR32251">
    <property type="entry name" value="3-OXO-5-ALPHA-STEROID 4-DEHYDROGENASE"/>
    <property type="match status" value="1"/>
</dbReference>
<dbReference type="GO" id="GO:0016020">
    <property type="term" value="C:membrane"/>
    <property type="evidence" value="ECO:0007669"/>
    <property type="project" value="TreeGrafter"/>
</dbReference>
<keyword evidence="1" id="KW-0472">Membrane</keyword>
<name>A0A1H8JLL5_9ACTN</name>
<organism evidence="2 3">
    <name type="scientific">Actinacidiphila rubida</name>
    <dbReference type="NCBI Taxonomy" id="310780"/>
    <lineage>
        <taxon>Bacteria</taxon>
        <taxon>Bacillati</taxon>
        <taxon>Actinomycetota</taxon>
        <taxon>Actinomycetes</taxon>
        <taxon>Kitasatosporales</taxon>
        <taxon>Streptomycetaceae</taxon>
        <taxon>Actinacidiphila</taxon>
    </lineage>
</organism>
<dbReference type="Gene3D" id="1.20.120.1630">
    <property type="match status" value="1"/>
</dbReference>
<proteinExistence type="predicted"/>
<accession>A0A1H8JLL5</accession>
<protein>
    <submittedName>
        <fullName evidence="2">Steroid 5-alpha reductase family enzyme</fullName>
    </submittedName>
</protein>
<dbReference type="PROSITE" id="PS50244">
    <property type="entry name" value="S5A_REDUCTASE"/>
    <property type="match status" value="1"/>
</dbReference>
<feature type="transmembrane region" description="Helical" evidence="1">
    <location>
        <begin position="220"/>
        <end position="239"/>
    </location>
</feature>
<keyword evidence="1" id="KW-1133">Transmembrane helix</keyword>
<feature type="transmembrane region" description="Helical" evidence="1">
    <location>
        <begin position="6"/>
        <end position="32"/>
    </location>
</feature>
<keyword evidence="3" id="KW-1185">Reference proteome</keyword>
<evidence type="ECO:0000313" key="2">
    <source>
        <dbReference type="EMBL" id="SEN81226.1"/>
    </source>
</evidence>
<feature type="transmembrane region" description="Helical" evidence="1">
    <location>
        <begin position="39"/>
        <end position="60"/>
    </location>
</feature>
<gene>
    <name evidence="2" type="ORF">SAMN05216267_1010173</name>
</gene>
<dbReference type="AlphaFoldDB" id="A0A1H8JLL5"/>
<dbReference type="InterPro" id="IPR010721">
    <property type="entry name" value="UstE-like"/>
</dbReference>
<keyword evidence="1" id="KW-0812">Transmembrane</keyword>
<sequence>MSGYPWAAFAAGLGWSALAAFAVMGVTFAVAVVKGVHRVVDVAWGVAFTAVAAVTCGVSAGHGDDGRRVLVTAATALWGLRLATHIARRGRGKGEDARYEKMLAKAPGSRNAYAFRTVYLAQGALVWVVSLPVQAAQYIPGPLGAGAVTGGVLWAAGLAFEAVGDHQLARFTADPAHSGRLMDRGLWSWTRHPNYFGDFLVWWGLFAMACDAWQSAAVSALSPVLMSYLLVFGSGKRLLERHMADRPGYAAYAARTSGFLPLPPRRHASGRPRR</sequence>